<gene>
    <name evidence="1" type="ORF">GDO81_016344</name>
</gene>
<proteinExistence type="predicted"/>
<accession>A0AAV7AXP7</accession>
<evidence type="ECO:0000313" key="2">
    <source>
        <dbReference type="Proteomes" id="UP000824782"/>
    </source>
</evidence>
<dbReference type="EMBL" id="WNYA01000007">
    <property type="protein sequence ID" value="KAG8564140.1"/>
    <property type="molecule type" value="Genomic_DNA"/>
</dbReference>
<protein>
    <submittedName>
        <fullName evidence="1">Uncharacterized protein</fullName>
    </submittedName>
</protein>
<sequence length="122" mass="14062">MTHPQQRDNGARSYTSSLLPVYHIYSDQAYYYSYTVYERRPCSWMEINENYGNVQVSIHQRPDCSTDILAPGDSMWDHVIIPRVSSVCAVTYYKEGCIQGLNIPPKSTLTNVSYTWRGTCHL</sequence>
<dbReference type="Proteomes" id="UP000824782">
    <property type="component" value="Unassembled WGS sequence"/>
</dbReference>
<evidence type="ECO:0000313" key="1">
    <source>
        <dbReference type="EMBL" id="KAG8564140.1"/>
    </source>
</evidence>
<comment type="caution">
    <text evidence="1">The sequence shown here is derived from an EMBL/GenBank/DDBJ whole genome shotgun (WGS) entry which is preliminary data.</text>
</comment>
<reference evidence="1" key="1">
    <citation type="thesis" date="2020" institute="ProQuest LLC" country="789 East Eisenhower Parkway, Ann Arbor, MI, USA">
        <title>Comparative Genomics and Chromosome Evolution.</title>
        <authorList>
            <person name="Mudd A.B."/>
        </authorList>
    </citation>
    <scope>NUCLEOTIDE SEQUENCE</scope>
    <source>
        <strain evidence="1">237g6f4</strain>
        <tissue evidence="1">Blood</tissue>
    </source>
</reference>
<name>A0AAV7AXP7_ENGPU</name>
<organism evidence="1 2">
    <name type="scientific">Engystomops pustulosus</name>
    <name type="common">Tungara frog</name>
    <name type="synonym">Physalaemus pustulosus</name>
    <dbReference type="NCBI Taxonomy" id="76066"/>
    <lineage>
        <taxon>Eukaryota</taxon>
        <taxon>Metazoa</taxon>
        <taxon>Chordata</taxon>
        <taxon>Craniata</taxon>
        <taxon>Vertebrata</taxon>
        <taxon>Euteleostomi</taxon>
        <taxon>Amphibia</taxon>
        <taxon>Batrachia</taxon>
        <taxon>Anura</taxon>
        <taxon>Neobatrachia</taxon>
        <taxon>Hyloidea</taxon>
        <taxon>Leptodactylidae</taxon>
        <taxon>Leiuperinae</taxon>
        <taxon>Engystomops</taxon>
    </lineage>
</organism>
<keyword evidence="2" id="KW-1185">Reference proteome</keyword>
<dbReference type="AlphaFoldDB" id="A0AAV7AXP7"/>